<gene>
    <name evidence="8" type="ORF">GCM10010171_46950</name>
</gene>
<dbReference type="PRINTS" id="PR00364">
    <property type="entry name" value="DISEASERSIST"/>
</dbReference>
<dbReference type="Pfam" id="PF00486">
    <property type="entry name" value="Trans_reg_C"/>
    <property type="match status" value="1"/>
</dbReference>
<name>A0A918LH89_9PSEU</name>
<dbReference type="SUPFAM" id="SSF52540">
    <property type="entry name" value="P-loop containing nucleoside triphosphate hydrolases"/>
    <property type="match status" value="1"/>
</dbReference>
<dbReference type="GO" id="GO:0043531">
    <property type="term" value="F:ADP binding"/>
    <property type="evidence" value="ECO:0007669"/>
    <property type="project" value="InterPro"/>
</dbReference>
<sequence length="923" mass="100958">MAGDGGVRFRVLGPVEIQHGEQVVTVAGPRQRAVLAALVVHAGAAVTVARLVDAVWDVPPSAPESNVRTYVAGLRRRLLAIGVDRLDSGPGGYRLRISQAESDVGEFAALGQAAATALREGEYTDALALALRASALWRGDPLNGGVVGQSLQAEIGRWQDMRLAVAETAAHARIRLGDAETAVADLRGLVAEFPLREELWLWLIRALHRSGRQADALAAYADVRRLLDEELGVEPGPALRQVHRDVLAAVEPQGAADCEAGAWRQLPMDIAEFTGREAQLRALADAVDAERRRTPVIAVIEGMGGVGKTRLAVHFAHLVSDRFDEVQLWSDLHGFGGDQPPADPAAVLENFLRLLGVPGDQVPHDLQSRAVLYRDRLAGRRAVVLLDNAATEEQVRPLLPGTPESLVLVTTRRSFTKLDGARSVHLDVLTAEESRTVLSLVVDDGRIDSDPDAAARIAALCGHLPLAVTLVARRLRRRPRWSAGTLVDRLERSRARLDDLFGDPPPLRTAFDLSYRTLSPAQQGMFRMAGLHPGEEFTAQSAAALCGVTVREAEELLEGLLDEHLLQQTTAERYRFHDLIGDYARARGEADEQAADREAARRRVLVWYLHAAEAARTVLDPHRIRLMELPALPGDCAVPWFADHAQALRWFEAERATLLAAVRAAHDHGPPEVAWQLPWVLLSFYYRRSHWDDWVAAYRLGLAAARAAGARREEGIMFRGLGVAYSDLRRFAASVDCHQRAQEALVEVGDLHGQAWNLNSLGVVHVDLGRLPEAADCFRRALPLFRRTGDPQGEGFCLNNLGDTWRRLGEHARAVACLEEALALQRGADDRIGLQFTLATLGDIHRDRGDYAMAVPHYREALAISRALGDQRSLARTLAGLADTLTRAGEPAAALPHWREAHAIFTALGDPQARAIHRRLPGD</sequence>
<evidence type="ECO:0000313" key="8">
    <source>
        <dbReference type="EMBL" id="GGS46354.1"/>
    </source>
</evidence>
<evidence type="ECO:0000313" key="9">
    <source>
        <dbReference type="Proteomes" id="UP000660680"/>
    </source>
</evidence>
<dbReference type="Proteomes" id="UP000660680">
    <property type="component" value="Unassembled WGS sequence"/>
</dbReference>
<reference evidence="8" key="2">
    <citation type="submission" date="2020-09" db="EMBL/GenBank/DDBJ databases">
        <authorList>
            <person name="Sun Q."/>
            <person name="Ohkuma M."/>
        </authorList>
    </citation>
    <scope>NUCLEOTIDE SEQUENCE</scope>
    <source>
        <strain evidence="8">JCM 3276</strain>
    </source>
</reference>
<dbReference type="SMART" id="SM00862">
    <property type="entry name" value="Trans_reg_C"/>
    <property type="match status" value="1"/>
</dbReference>
<dbReference type="InterPro" id="IPR001867">
    <property type="entry name" value="OmpR/PhoB-type_DNA-bd"/>
</dbReference>
<dbReference type="Gene3D" id="1.10.10.10">
    <property type="entry name" value="Winged helix-like DNA-binding domain superfamily/Winged helix DNA-binding domain"/>
    <property type="match status" value="2"/>
</dbReference>
<evidence type="ECO:0000256" key="1">
    <source>
        <dbReference type="ARBA" id="ARBA00005820"/>
    </source>
</evidence>
<dbReference type="InterPro" id="IPR005158">
    <property type="entry name" value="BTAD"/>
</dbReference>
<dbReference type="InterPro" id="IPR016032">
    <property type="entry name" value="Sig_transdc_resp-reg_C-effctor"/>
</dbReference>
<keyword evidence="9" id="KW-1185">Reference proteome</keyword>
<organism evidence="8 9">
    <name type="scientific">Actinokineospora fastidiosa</name>
    <dbReference type="NCBI Taxonomy" id="1816"/>
    <lineage>
        <taxon>Bacteria</taxon>
        <taxon>Bacillati</taxon>
        <taxon>Actinomycetota</taxon>
        <taxon>Actinomycetes</taxon>
        <taxon>Pseudonocardiales</taxon>
        <taxon>Pseudonocardiaceae</taxon>
        <taxon>Actinokineospora</taxon>
    </lineage>
</organism>
<dbReference type="GO" id="GO:0000160">
    <property type="term" value="P:phosphorelay signal transduction system"/>
    <property type="evidence" value="ECO:0007669"/>
    <property type="project" value="InterPro"/>
</dbReference>
<comment type="similarity">
    <text evidence="1">Belongs to the AfsR/DnrI/RedD regulatory family.</text>
</comment>
<protein>
    <submittedName>
        <fullName evidence="8">SARP family transcriptional regulator</fullName>
    </submittedName>
</protein>
<dbReference type="SUPFAM" id="SSF48452">
    <property type="entry name" value="TPR-like"/>
    <property type="match status" value="3"/>
</dbReference>
<dbReference type="GO" id="GO:0006355">
    <property type="term" value="P:regulation of DNA-templated transcription"/>
    <property type="evidence" value="ECO:0007669"/>
    <property type="project" value="InterPro"/>
</dbReference>
<accession>A0A918LH89</accession>
<keyword evidence="5" id="KW-0802">TPR repeat</keyword>
<dbReference type="InterPro" id="IPR051677">
    <property type="entry name" value="AfsR-DnrI-RedD_regulator"/>
</dbReference>
<proteinExistence type="inferred from homology"/>
<dbReference type="PANTHER" id="PTHR35807:SF1">
    <property type="entry name" value="TRANSCRIPTIONAL REGULATOR REDD"/>
    <property type="match status" value="1"/>
</dbReference>
<evidence type="ECO:0000256" key="3">
    <source>
        <dbReference type="ARBA" id="ARBA00023125"/>
    </source>
</evidence>
<dbReference type="Gene3D" id="1.25.40.10">
    <property type="entry name" value="Tetratricopeptide repeat domain"/>
    <property type="match status" value="2"/>
</dbReference>
<comment type="caution">
    <text evidence="8">The sequence shown here is derived from an EMBL/GenBank/DDBJ whole genome shotgun (WGS) entry which is preliminary data.</text>
</comment>
<evidence type="ECO:0000256" key="6">
    <source>
        <dbReference type="PROSITE-ProRule" id="PRU01091"/>
    </source>
</evidence>
<dbReference type="SUPFAM" id="SSF46894">
    <property type="entry name" value="C-terminal effector domain of the bipartite response regulators"/>
    <property type="match status" value="1"/>
</dbReference>
<feature type="repeat" description="TPR" evidence="5">
    <location>
        <begin position="755"/>
        <end position="788"/>
    </location>
</feature>
<dbReference type="PROSITE" id="PS51755">
    <property type="entry name" value="OMPR_PHOB"/>
    <property type="match status" value="1"/>
</dbReference>
<dbReference type="PANTHER" id="PTHR35807">
    <property type="entry name" value="TRANSCRIPTIONAL REGULATOR REDD-RELATED"/>
    <property type="match status" value="1"/>
</dbReference>
<keyword evidence="4" id="KW-0804">Transcription</keyword>
<dbReference type="GO" id="GO:0003677">
    <property type="term" value="F:DNA binding"/>
    <property type="evidence" value="ECO:0007669"/>
    <property type="project" value="UniProtKB-UniRule"/>
</dbReference>
<dbReference type="PROSITE" id="PS50005">
    <property type="entry name" value="TPR"/>
    <property type="match status" value="1"/>
</dbReference>
<evidence type="ECO:0000256" key="5">
    <source>
        <dbReference type="PROSITE-ProRule" id="PRU00339"/>
    </source>
</evidence>
<dbReference type="Pfam" id="PF13424">
    <property type="entry name" value="TPR_12"/>
    <property type="match status" value="2"/>
</dbReference>
<evidence type="ECO:0000256" key="4">
    <source>
        <dbReference type="ARBA" id="ARBA00023163"/>
    </source>
</evidence>
<dbReference type="InterPro" id="IPR027417">
    <property type="entry name" value="P-loop_NTPase"/>
</dbReference>
<reference evidence="8" key="1">
    <citation type="journal article" date="2014" name="Int. J. Syst. Evol. Microbiol.">
        <title>Complete genome sequence of Corynebacterium casei LMG S-19264T (=DSM 44701T), isolated from a smear-ripened cheese.</title>
        <authorList>
            <consortium name="US DOE Joint Genome Institute (JGI-PGF)"/>
            <person name="Walter F."/>
            <person name="Albersmeier A."/>
            <person name="Kalinowski J."/>
            <person name="Ruckert C."/>
        </authorList>
    </citation>
    <scope>NUCLEOTIDE SEQUENCE</scope>
    <source>
        <strain evidence="8">JCM 3276</strain>
    </source>
</reference>
<feature type="DNA-binding region" description="OmpR/PhoB-type" evidence="6">
    <location>
        <begin position="1"/>
        <end position="97"/>
    </location>
</feature>
<feature type="domain" description="OmpR/PhoB-type" evidence="7">
    <location>
        <begin position="1"/>
        <end position="97"/>
    </location>
</feature>
<dbReference type="InterPro" id="IPR036388">
    <property type="entry name" value="WH-like_DNA-bd_sf"/>
</dbReference>
<dbReference type="CDD" id="cd15831">
    <property type="entry name" value="BTAD"/>
    <property type="match status" value="1"/>
</dbReference>
<dbReference type="Gene3D" id="3.40.50.300">
    <property type="entry name" value="P-loop containing nucleotide triphosphate hydrolases"/>
    <property type="match status" value="1"/>
</dbReference>
<evidence type="ECO:0000256" key="2">
    <source>
        <dbReference type="ARBA" id="ARBA00023015"/>
    </source>
</evidence>
<keyword evidence="3 6" id="KW-0238">DNA-binding</keyword>
<dbReference type="InterPro" id="IPR019734">
    <property type="entry name" value="TPR_rpt"/>
</dbReference>
<dbReference type="Pfam" id="PF03704">
    <property type="entry name" value="BTAD"/>
    <property type="match status" value="1"/>
</dbReference>
<keyword evidence="2" id="KW-0805">Transcription regulation</keyword>
<dbReference type="SMART" id="SM01043">
    <property type="entry name" value="BTAD"/>
    <property type="match status" value="1"/>
</dbReference>
<dbReference type="AlphaFoldDB" id="A0A918LH89"/>
<dbReference type="SMART" id="SM00028">
    <property type="entry name" value="TPR"/>
    <property type="match status" value="6"/>
</dbReference>
<dbReference type="InterPro" id="IPR011990">
    <property type="entry name" value="TPR-like_helical_dom_sf"/>
</dbReference>
<evidence type="ECO:0000259" key="7">
    <source>
        <dbReference type="PROSITE" id="PS51755"/>
    </source>
</evidence>
<dbReference type="EMBL" id="BMRB01000004">
    <property type="protein sequence ID" value="GGS46354.1"/>
    <property type="molecule type" value="Genomic_DNA"/>
</dbReference>
<dbReference type="RefSeq" id="WP_189212730.1">
    <property type="nucleotide sequence ID" value="NZ_BMRB01000004.1"/>
</dbReference>